<evidence type="ECO:0000256" key="1">
    <source>
        <dbReference type="ARBA" id="ARBA00007150"/>
    </source>
</evidence>
<dbReference type="PANTHER" id="PTHR30589">
    <property type="entry name" value="PROLIPOPROTEIN DIACYLGLYCERYL TRANSFERASE"/>
    <property type="match status" value="1"/>
</dbReference>
<protein>
    <recommendedName>
        <fullName evidence="7">Phosphatidylglycerol--prolipoprotein diacylglyceryl transferase</fullName>
        <ecNumber evidence="7">2.5.1.145</ecNumber>
    </recommendedName>
</protein>
<organism evidence="8 9">
    <name type="scientific">Clostridium gasigenes</name>
    <dbReference type="NCBI Taxonomy" id="94869"/>
    <lineage>
        <taxon>Bacteria</taxon>
        <taxon>Bacillati</taxon>
        <taxon>Bacillota</taxon>
        <taxon>Clostridia</taxon>
        <taxon>Eubacteriales</taxon>
        <taxon>Clostridiaceae</taxon>
        <taxon>Clostridium</taxon>
    </lineage>
</organism>
<name>A0A1H0VNW6_9CLOT</name>
<dbReference type="PANTHER" id="PTHR30589:SF0">
    <property type="entry name" value="PHOSPHATIDYLGLYCEROL--PROLIPOPROTEIN DIACYLGLYCERYL TRANSFERASE"/>
    <property type="match status" value="1"/>
</dbReference>
<feature type="transmembrane region" description="Helical" evidence="7">
    <location>
        <begin position="196"/>
        <end position="214"/>
    </location>
</feature>
<evidence type="ECO:0000313" key="8">
    <source>
        <dbReference type="EMBL" id="SDP80130.1"/>
    </source>
</evidence>
<sequence>MDSVAFEVFGITIAWYGIIISSGVVSALGLSYIIAEKKKLDFEIIIDSFLWAFPIAIICARLYYVAFEWQNYSSFMEVINIRLGGLAIHGGLIGGLLAALVVTKIKKVNFLQYIDIVMPGIILAQAIGRWGNFMNQEAHGGPVSAEFMSKFPEFIQKGMYIGGTYYHPTFLYESIWNVIVCGLLIYIVYKKKENQNGIVLGSYMALYSVGRFFIEGLRTDSLMFFGLRIAQIVSLIGIVAGIGFILYAVRATSKKQLK</sequence>
<keyword evidence="5 7" id="KW-1133">Transmembrane helix</keyword>
<evidence type="ECO:0000256" key="4">
    <source>
        <dbReference type="ARBA" id="ARBA00022692"/>
    </source>
</evidence>
<dbReference type="AlphaFoldDB" id="A0A1H0VNW6"/>
<gene>
    <name evidence="7" type="primary">lgt</name>
    <name evidence="8" type="ORF">SAMN04488529_11819</name>
</gene>
<evidence type="ECO:0000256" key="5">
    <source>
        <dbReference type="ARBA" id="ARBA00022989"/>
    </source>
</evidence>
<evidence type="ECO:0000256" key="3">
    <source>
        <dbReference type="ARBA" id="ARBA00022679"/>
    </source>
</evidence>
<keyword evidence="8" id="KW-0449">Lipoprotein</keyword>
<evidence type="ECO:0000256" key="7">
    <source>
        <dbReference type="HAMAP-Rule" id="MF_01147"/>
    </source>
</evidence>
<accession>A0A1H0VNW6</accession>
<proteinExistence type="inferred from homology"/>
<feature type="transmembrane region" description="Helical" evidence="7">
    <location>
        <begin position="110"/>
        <end position="128"/>
    </location>
</feature>
<dbReference type="UniPathway" id="UPA00664"/>
<feature type="transmembrane region" description="Helical" evidence="7">
    <location>
        <begin position="226"/>
        <end position="249"/>
    </location>
</feature>
<keyword evidence="6 7" id="KW-0472">Membrane</keyword>
<dbReference type="GO" id="GO:0042158">
    <property type="term" value="P:lipoprotein biosynthetic process"/>
    <property type="evidence" value="ECO:0007669"/>
    <property type="project" value="UniProtKB-UniRule"/>
</dbReference>
<feature type="transmembrane region" description="Helical" evidence="7">
    <location>
        <begin position="44"/>
        <end position="66"/>
    </location>
</feature>
<keyword evidence="2 7" id="KW-1003">Cell membrane</keyword>
<dbReference type="STRING" id="94869.SAMN04488529_11819"/>
<comment type="catalytic activity">
    <reaction evidence="7">
        <text>L-cysteinyl-[prolipoprotein] + a 1,2-diacyl-sn-glycero-3-phospho-(1'-sn-glycerol) = an S-1,2-diacyl-sn-glyceryl-L-cysteinyl-[prolipoprotein] + sn-glycerol 1-phosphate + H(+)</text>
        <dbReference type="Rhea" id="RHEA:56712"/>
        <dbReference type="Rhea" id="RHEA-COMP:14679"/>
        <dbReference type="Rhea" id="RHEA-COMP:14680"/>
        <dbReference type="ChEBI" id="CHEBI:15378"/>
        <dbReference type="ChEBI" id="CHEBI:29950"/>
        <dbReference type="ChEBI" id="CHEBI:57685"/>
        <dbReference type="ChEBI" id="CHEBI:64716"/>
        <dbReference type="ChEBI" id="CHEBI:140658"/>
        <dbReference type="EC" id="2.5.1.145"/>
    </reaction>
</comment>
<feature type="transmembrane region" description="Helical" evidence="7">
    <location>
        <begin position="13"/>
        <end position="35"/>
    </location>
</feature>
<evidence type="ECO:0000256" key="6">
    <source>
        <dbReference type="ARBA" id="ARBA00023136"/>
    </source>
</evidence>
<keyword evidence="3 7" id="KW-0808">Transferase</keyword>
<evidence type="ECO:0000256" key="2">
    <source>
        <dbReference type="ARBA" id="ARBA00022475"/>
    </source>
</evidence>
<comment type="subcellular location">
    <subcellularLocation>
        <location evidence="7">Cell membrane</location>
        <topology evidence="7">Multi-pass membrane protein</topology>
    </subcellularLocation>
</comment>
<feature type="transmembrane region" description="Helical" evidence="7">
    <location>
        <begin position="86"/>
        <end position="103"/>
    </location>
</feature>
<dbReference type="Proteomes" id="UP000198597">
    <property type="component" value="Unassembled WGS sequence"/>
</dbReference>
<dbReference type="GO" id="GO:0005886">
    <property type="term" value="C:plasma membrane"/>
    <property type="evidence" value="ECO:0007669"/>
    <property type="project" value="UniProtKB-SubCell"/>
</dbReference>
<dbReference type="GeneID" id="65309204"/>
<reference evidence="8 9" key="1">
    <citation type="submission" date="2016-10" db="EMBL/GenBank/DDBJ databases">
        <authorList>
            <person name="de Groot N.N."/>
        </authorList>
    </citation>
    <scope>NUCLEOTIDE SEQUENCE [LARGE SCALE GENOMIC DNA]</scope>
    <source>
        <strain evidence="8 9">DSM 12272</strain>
    </source>
</reference>
<keyword evidence="9" id="KW-1185">Reference proteome</keyword>
<comment type="pathway">
    <text evidence="7">Protein modification; lipoprotein biosynthesis (diacylglyceryl transfer).</text>
</comment>
<dbReference type="RefSeq" id="WP_089972952.1">
    <property type="nucleotide sequence ID" value="NZ_CP071376.1"/>
</dbReference>
<feature type="transmembrane region" description="Helical" evidence="7">
    <location>
        <begin position="170"/>
        <end position="189"/>
    </location>
</feature>
<comment type="similarity">
    <text evidence="1 7">Belongs to the Lgt family.</text>
</comment>
<dbReference type="NCBIfam" id="TIGR00544">
    <property type="entry name" value="lgt"/>
    <property type="match status" value="1"/>
</dbReference>
<feature type="binding site" evidence="7">
    <location>
        <position position="129"/>
    </location>
    <ligand>
        <name>a 1,2-diacyl-sn-glycero-3-phospho-(1'-sn-glycerol)</name>
        <dbReference type="ChEBI" id="CHEBI:64716"/>
    </ligand>
</feature>
<dbReference type="HAMAP" id="MF_01147">
    <property type="entry name" value="Lgt"/>
    <property type="match status" value="1"/>
</dbReference>
<dbReference type="Pfam" id="PF01790">
    <property type="entry name" value="LGT"/>
    <property type="match status" value="1"/>
</dbReference>
<evidence type="ECO:0000313" key="9">
    <source>
        <dbReference type="Proteomes" id="UP000198597"/>
    </source>
</evidence>
<comment type="function">
    <text evidence="7">Catalyzes the transfer of the diacylglyceryl group from phosphatidylglycerol to the sulfhydryl group of the N-terminal cysteine of a prolipoprotein, the first step in the formation of mature lipoproteins.</text>
</comment>
<dbReference type="EC" id="2.5.1.145" evidence="7"/>
<keyword evidence="4 7" id="KW-0812">Transmembrane</keyword>
<dbReference type="GO" id="GO:0008961">
    <property type="term" value="F:phosphatidylglycerol-prolipoprotein diacylglyceryl transferase activity"/>
    <property type="evidence" value="ECO:0007669"/>
    <property type="project" value="UniProtKB-UniRule"/>
</dbReference>
<dbReference type="InterPro" id="IPR001640">
    <property type="entry name" value="Lgt"/>
</dbReference>
<dbReference type="OrthoDB" id="871140at2"/>
<dbReference type="EMBL" id="FNJM01000018">
    <property type="protein sequence ID" value="SDP80130.1"/>
    <property type="molecule type" value="Genomic_DNA"/>
</dbReference>
<dbReference type="PROSITE" id="PS01311">
    <property type="entry name" value="LGT"/>
    <property type="match status" value="1"/>
</dbReference>